<dbReference type="Proteomes" id="UP000249046">
    <property type="component" value="Unassembled WGS sequence"/>
</dbReference>
<dbReference type="AlphaFoldDB" id="A0A2W5KN82"/>
<evidence type="ECO:0000313" key="3">
    <source>
        <dbReference type="Proteomes" id="UP000249046"/>
    </source>
</evidence>
<evidence type="ECO:0000256" key="1">
    <source>
        <dbReference type="SAM" id="MobiDB-lite"/>
    </source>
</evidence>
<dbReference type="Gene3D" id="2.40.350.10">
    <property type="entry name" value="SO1590-like"/>
    <property type="match status" value="1"/>
</dbReference>
<proteinExistence type="predicted"/>
<accession>A0A2W5KN82</accession>
<dbReference type="SUPFAM" id="SSF159238">
    <property type="entry name" value="SO1590-like"/>
    <property type="match status" value="1"/>
</dbReference>
<dbReference type="InterPro" id="IPR021607">
    <property type="entry name" value="DUF3224"/>
</dbReference>
<organism evidence="2 3">
    <name type="scientific">Rhodanobacter denitrificans</name>
    <dbReference type="NCBI Taxonomy" id="666685"/>
    <lineage>
        <taxon>Bacteria</taxon>
        <taxon>Pseudomonadati</taxon>
        <taxon>Pseudomonadota</taxon>
        <taxon>Gammaproteobacteria</taxon>
        <taxon>Lysobacterales</taxon>
        <taxon>Rhodanobacteraceae</taxon>
        <taxon>Rhodanobacter</taxon>
    </lineage>
</organism>
<feature type="region of interest" description="Disordered" evidence="1">
    <location>
        <begin position="1"/>
        <end position="25"/>
    </location>
</feature>
<comment type="caution">
    <text evidence="2">The sequence shown here is derived from an EMBL/GenBank/DDBJ whole genome shotgun (WGS) entry which is preliminary data.</text>
</comment>
<evidence type="ECO:0000313" key="2">
    <source>
        <dbReference type="EMBL" id="PZQ18502.1"/>
    </source>
</evidence>
<dbReference type="InterPro" id="IPR023159">
    <property type="entry name" value="SO1590-like_sf"/>
</dbReference>
<dbReference type="EMBL" id="QFPO01000003">
    <property type="protein sequence ID" value="PZQ18502.1"/>
    <property type="molecule type" value="Genomic_DNA"/>
</dbReference>
<gene>
    <name evidence="2" type="ORF">DI564_04165</name>
</gene>
<dbReference type="Pfam" id="PF11528">
    <property type="entry name" value="DUF3224"/>
    <property type="match status" value="1"/>
</dbReference>
<sequence length="134" mass="14273">MTRHASGAFDVKLSPLPIESPDADERRGRMALDKRFHGELDATGVGQMLTATGAVKGSAGYVAIERVEGTLHGRKGSFMLQHSGTMTRGAPSLSITVVPDSGDGELAGIEGRMSITITDGAHRYDFEYRLPDSP</sequence>
<reference evidence="2 3" key="1">
    <citation type="submission" date="2017-08" db="EMBL/GenBank/DDBJ databases">
        <title>Infants hospitalized years apart are colonized by the same room-sourced microbial strains.</title>
        <authorList>
            <person name="Brooks B."/>
            <person name="Olm M.R."/>
            <person name="Firek B.A."/>
            <person name="Baker R."/>
            <person name="Thomas B.C."/>
            <person name="Morowitz M.J."/>
            <person name="Banfield J.F."/>
        </authorList>
    </citation>
    <scope>NUCLEOTIDE SEQUENCE [LARGE SCALE GENOMIC DNA]</scope>
    <source>
        <strain evidence="2">S2_005_003_R2_42</strain>
    </source>
</reference>
<name>A0A2W5KN82_9GAMM</name>
<protein>
    <submittedName>
        <fullName evidence="2">DUF3224 domain-containing protein</fullName>
    </submittedName>
</protein>